<dbReference type="GO" id="GO:0043565">
    <property type="term" value="F:sequence-specific DNA binding"/>
    <property type="evidence" value="ECO:0007669"/>
    <property type="project" value="InterPro"/>
</dbReference>
<dbReference type="Pfam" id="PF02311">
    <property type="entry name" value="AraC_binding"/>
    <property type="match status" value="1"/>
</dbReference>
<keyword evidence="7" id="KW-1185">Reference proteome</keyword>
<evidence type="ECO:0000256" key="2">
    <source>
        <dbReference type="ARBA" id="ARBA00023125"/>
    </source>
</evidence>
<name>A0A8J3FR68_9ACTN</name>
<dbReference type="Gene3D" id="1.10.10.60">
    <property type="entry name" value="Homeodomain-like"/>
    <property type="match status" value="2"/>
</dbReference>
<dbReference type="PANTHER" id="PTHR46796">
    <property type="entry name" value="HTH-TYPE TRANSCRIPTIONAL ACTIVATOR RHAS-RELATED"/>
    <property type="match status" value="1"/>
</dbReference>
<organism evidence="6 7">
    <name type="scientific">Mangrovihabitans endophyticus</name>
    <dbReference type="NCBI Taxonomy" id="1751298"/>
    <lineage>
        <taxon>Bacteria</taxon>
        <taxon>Bacillati</taxon>
        <taxon>Actinomycetota</taxon>
        <taxon>Actinomycetes</taxon>
        <taxon>Micromonosporales</taxon>
        <taxon>Micromonosporaceae</taxon>
        <taxon>Mangrovihabitans</taxon>
    </lineage>
</organism>
<dbReference type="EMBL" id="BMMX01000047">
    <property type="protein sequence ID" value="GGL15168.1"/>
    <property type="molecule type" value="Genomic_DNA"/>
</dbReference>
<dbReference type="InterPro" id="IPR018060">
    <property type="entry name" value="HTH_AraC"/>
</dbReference>
<dbReference type="GO" id="GO:0003700">
    <property type="term" value="F:DNA-binding transcription factor activity"/>
    <property type="evidence" value="ECO:0007669"/>
    <property type="project" value="InterPro"/>
</dbReference>
<keyword evidence="3" id="KW-0010">Activator</keyword>
<comment type="caution">
    <text evidence="6">The sequence shown here is derived from an EMBL/GenBank/DDBJ whole genome shotgun (WGS) entry which is preliminary data.</text>
</comment>
<keyword evidence="1" id="KW-0805">Transcription regulation</keyword>
<reference evidence="6" key="1">
    <citation type="journal article" date="2014" name="Int. J. Syst. Evol. Microbiol.">
        <title>Complete genome sequence of Corynebacterium casei LMG S-19264T (=DSM 44701T), isolated from a smear-ripened cheese.</title>
        <authorList>
            <consortium name="US DOE Joint Genome Institute (JGI-PGF)"/>
            <person name="Walter F."/>
            <person name="Albersmeier A."/>
            <person name="Kalinowski J."/>
            <person name="Ruckert C."/>
        </authorList>
    </citation>
    <scope>NUCLEOTIDE SEQUENCE</scope>
    <source>
        <strain evidence="6">CGMCC 4.7299</strain>
    </source>
</reference>
<protein>
    <submittedName>
        <fullName evidence="6">AraC family transcriptional regulator</fullName>
    </submittedName>
</protein>
<dbReference type="InterPro" id="IPR037923">
    <property type="entry name" value="HTH-like"/>
</dbReference>
<dbReference type="PROSITE" id="PS00041">
    <property type="entry name" value="HTH_ARAC_FAMILY_1"/>
    <property type="match status" value="1"/>
</dbReference>
<dbReference type="InterPro" id="IPR003313">
    <property type="entry name" value="AraC-bd"/>
</dbReference>
<sequence length="249" mass="27431">MDGVTEVLHARFTDHVYPMHAHDAWTVLIIDDGVVRYDLDRHRRGAFGELVTVLPPHVPHNGGAAGAGGFRKRVLYLEAGRLPADAVGPSVDHPGFADAALRAMISRLHDVVAVPGERMHAESLLAVVRRELLLHLGRDTTGPEPGPGVAHRLRDLLEDRVVAGLPLAEAGRLLHVDPAHLVRSFHRTFGMAPHRYLTSRRVDLARRLILTGQPLPAVATASGFYDQSHLTRHFRRILGISPGRYARTR</sequence>
<reference evidence="6" key="2">
    <citation type="submission" date="2020-09" db="EMBL/GenBank/DDBJ databases">
        <authorList>
            <person name="Sun Q."/>
            <person name="Zhou Y."/>
        </authorList>
    </citation>
    <scope>NUCLEOTIDE SEQUENCE</scope>
    <source>
        <strain evidence="6">CGMCC 4.7299</strain>
    </source>
</reference>
<feature type="domain" description="HTH araC/xylS-type" evidence="5">
    <location>
        <begin position="151"/>
        <end position="248"/>
    </location>
</feature>
<dbReference type="InterPro" id="IPR050204">
    <property type="entry name" value="AraC_XylS_family_regulators"/>
</dbReference>
<dbReference type="Pfam" id="PF12833">
    <property type="entry name" value="HTH_18"/>
    <property type="match status" value="1"/>
</dbReference>
<keyword evidence="2" id="KW-0238">DNA-binding</keyword>
<proteinExistence type="predicted"/>
<dbReference type="Proteomes" id="UP000656042">
    <property type="component" value="Unassembled WGS sequence"/>
</dbReference>
<dbReference type="PROSITE" id="PS01124">
    <property type="entry name" value="HTH_ARAC_FAMILY_2"/>
    <property type="match status" value="1"/>
</dbReference>
<evidence type="ECO:0000256" key="1">
    <source>
        <dbReference type="ARBA" id="ARBA00023015"/>
    </source>
</evidence>
<accession>A0A8J3FR68</accession>
<dbReference type="InterPro" id="IPR018062">
    <property type="entry name" value="HTH_AraC-typ_CS"/>
</dbReference>
<dbReference type="SUPFAM" id="SSF46689">
    <property type="entry name" value="Homeodomain-like"/>
    <property type="match status" value="2"/>
</dbReference>
<evidence type="ECO:0000313" key="7">
    <source>
        <dbReference type="Proteomes" id="UP000656042"/>
    </source>
</evidence>
<dbReference type="AlphaFoldDB" id="A0A8J3FR68"/>
<evidence type="ECO:0000256" key="4">
    <source>
        <dbReference type="ARBA" id="ARBA00023163"/>
    </source>
</evidence>
<keyword evidence="4" id="KW-0804">Transcription</keyword>
<dbReference type="SUPFAM" id="SSF51215">
    <property type="entry name" value="Regulatory protein AraC"/>
    <property type="match status" value="1"/>
</dbReference>
<evidence type="ECO:0000259" key="5">
    <source>
        <dbReference type="PROSITE" id="PS01124"/>
    </source>
</evidence>
<gene>
    <name evidence="6" type="ORF">GCM10012284_57260</name>
</gene>
<evidence type="ECO:0000313" key="6">
    <source>
        <dbReference type="EMBL" id="GGL15168.1"/>
    </source>
</evidence>
<dbReference type="PANTHER" id="PTHR46796:SF2">
    <property type="entry name" value="TRANSCRIPTIONAL REGULATORY PROTEIN"/>
    <property type="match status" value="1"/>
</dbReference>
<evidence type="ECO:0000256" key="3">
    <source>
        <dbReference type="ARBA" id="ARBA00023159"/>
    </source>
</evidence>
<dbReference type="SMART" id="SM00342">
    <property type="entry name" value="HTH_ARAC"/>
    <property type="match status" value="1"/>
</dbReference>
<dbReference type="InterPro" id="IPR009057">
    <property type="entry name" value="Homeodomain-like_sf"/>
</dbReference>